<evidence type="ECO:0000256" key="1">
    <source>
        <dbReference type="SAM" id="Phobius"/>
    </source>
</evidence>
<dbReference type="Pfam" id="PF19539">
    <property type="entry name" value="DUF6063"/>
    <property type="match status" value="1"/>
</dbReference>
<evidence type="ECO:0000313" key="2">
    <source>
        <dbReference type="EMBL" id="ANS73212.1"/>
    </source>
</evidence>
<reference evidence="2 3" key="1">
    <citation type="submission" date="2016-01" db="EMBL/GenBank/DDBJ databases">
        <title>Complete Genome Sequence of Paenibacillus yonginensis DCY84, a novel Plant Growth-Promoting Bacteria with Elicitation of Induced Systemic Resistance.</title>
        <authorList>
            <person name="Kim Y.J."/>
            <person name="Yang D.C."/>
            <person name="Sukweenadhi J."/>
        </authorList>
    </citation>
    <scope>NUCLEOTIDE SEQUENCE [LARGE SCALE GENOMIC DNA]</scope>
    <source>
        <strain evidence="2 3">DCY84</strain>
    </source>
</reference>
<dbReference type="OrthoDB" id="1888255at2"/>
<sequence>MNYTGDEVMTAFRIYAQLARTGVADKESLLQVEADDHIRGLLDQFAAEVECVVMGAGDRLMLVPLVSLSPFHITNQSLKRMYLRGNAVNAELYLMYVAIIVLIGAFYDSYQTTEATRNFLQMEEWMNMVQQRINGLKEHSVEELKALSQEYSYHWADIIEKWDAMDDVKETAKRQSGATISRMSFLDTVRKFMLDQDLVKQVGPDELDLTEKTKMIVQRYFMEREYNRGILEFLYGLEPKRKEEA</sequence>
<evidence type="ECO:0000313" key="3">
    <source>
        <dbReference type="Proteomes" id="UP000092573"/>
    </source>
</evidence>
<dbReference type="InterPro" id="IPR045707">
    <property type="entry name" value="DUF6063"/>
</dbReference>
<gene>
    <name evidence="2" type="ORF">AWM70_00290</name>
</gene>
<dbReference type="RefSeq" id="WP_068693313.1">
    <property type="nucleotide sequence ID" value="NZ_CP014167.1"/>
</dbReference>
<keyword evidence="1" id="KW-1133">Transmembrane helix</keyword>
<protein>
    <submittedName>
        <fullName evidence="2">Non-ribosomal peptide synthetase module</fullName>
    </submittedName>
</protein>
<dbReference type="KEGG" id="pyg:AWM70_00290"/>
<accession>A0A1B1MVJ9</accession>
<dbReference type="Proteomes" id="UP000092573">
    <property type="component" value="Chromosome"/>
</dbReference>
<feature type="transmembrane region" description="Helical" evidence="1">
    <location>
        <begin position="87"/>
        <end position="107"/>
    </location>
</feature>
<name>A0A1B1MVJ9_9BACL</name>
<dbReference type="EMBL" id="CP014167">
    <property type="protein sequence ID" value="ANS73212.1"/>
    <property type="molecule type" value="Genomic_DNA"/>
</dbReference>
<dbReference type="AlphaFoldDB" id="A0A1B1MVJ9"/>
<keyword evidence="1" id="KW-0812">Transmembrane</keyword>
<dbReference type="STRING" id="1462996.AWM70_00290"/>
<keyword evidence="1" id="KW-0472">Membrane</keyword>
<organism evidence="2 3">
    <name type="scientific">Paenibacillus yonginensis</name>
    <dbReference type="NCBI Taxonomy" id="1462996"/>
    <lineage>
        <taxon>Bacteria</taxon>
        <taxon>Bacillati</taxon>
        <taxon>Bacillota</taxon>
        <taxon>Bacilli</taxon>
        <taxon>Bacillales</taxon>
        <taxon>Paenibacillaceae</taxon>
        <taxon>Paenibacillus</taxon>
    </lineage>
</organism>
<proteinExistence type="predicted"/>
<keyword evidence="3" id="KW-1185">Reference proteome</keyword>